<feature type="transmembrane region" description="Helical" evidence="5">
    <location>
        <begin position="83"/>
        <end position="101"/>
    </location>
</feature>
<dbReference type="AlphaFoldDB" id="A0AAN4HCE6"/>
<gene>
    <name evidence="7" type="ORF">BTCBT_006804</name>
</gene>
<dbReference type="GO" id="GO:0012505">
    <property type="term" value="C:endomembrane system"/>
    <property type="evidence" value="ECO:0007669"/>
    <property type="project" value="UniProtKB-SubCell"/>
</dbReference>
<organism evidence="7 8">
    <name type="scientific">Bacillus thuringiensis T01-328</name>
    <dbReference type="NCBI Taxonomy" id="1324966"/>
    <lineage>
        <taxon>Bacteria</taxon>
        <taxon>Bacillati</taxon>
        <taxon>Bacillota</taxon>
        <taxon>Bacilli</taxon>
        <taxon>Bacillales</taxon>
        <taxon>Bacillaceae</taxon>
        <taxon>Bacillus</taxon>
        <taxon>Bacillus cereus group</taxon>
    </lineage>
</organism>
<feature type="transmembrane region" description="Helical" evidence="5">
    <location>
        <begin position="230"/>
        <end position="252"/>
    </location>
</feature>
<evidence type="ECO:0000259" key="6">
    <source>
        <dbReference type="SMART" id="SM00752"/>
    </source>
</evidence>
<evidence type="ECO:0000256" key="1">
    <source>
        <dbReference type="ARBA" id="ARBA00004127"/>
    </source>
</evidence>
<dbReference type="SMART" id="SM00752">
    <property type="entry name" value="HTTM"/>
    <property type="match status" value="1"/>
</dbReference>
<feature type="transmembrane region" description="Helical" evidence="5">
    <location>
        <begin position="264"/>
        <end position="291"/>
    </location>
</feature>
<evidence type="ECO:0000313" key="7">
    <source>
        <dbReference type="EMBL" id="ERH97060.1"/>
    </source>
</evidence>
<sequence>MEKSVSFSEKFNGFLKSVSNEQHLIGASLVRIGFGIHILYFYVLQIFQKDFLWGANGVYPWEVFSKDIKIDNFSIYSLSNSPVYFNIIFFTGILIGVLYLIGYKTRFIGILNFIWIWSLYERNPYALDGGNNILIICLFYLLFVNTSAYFSYDAMKSNNVAKQKNNRYLALLHNFGVLACIVQLMVLYFASGLFKVQGKMWVHGTALYYVTQVKEYSLPSIAPLIYENPIIFTVGTYATVIFQLAFPFLIWNKRTKWLMAIGSIMFHIMIAVLMGLVAFGLAMITIDLILFDDKSYIKLKNKLTNLNNRIKSIFNKRVQKLQQNTVIKSQKIIVLYDGYCPMCKNVVTKLKKVDTFNLLMFKSFREYSNSEAEIGISLTTLEKRMHSRKLKEEKYVSGIDSVIQICKRVPIMWGILIFLYLGKFMGIGQLTYDFIAKRRMIVPVGHCENGICERKL</sequence>
<name>A0AAN4HCE6_BACTU</name>
<dbReference type="GO" id="GO:0015035">
    <property type="term" value="F:protein-disulfide reductase activity"/>
    <property type="evidence" value="ECO:0007669"/>
    <property type="project" value="InterPro"/>
</dbReference>
<feature type="transmembrane region" description="Helical" evidence="5">
    <location>
        <begin position="133"/>
        <end position="150"/>
    </location>
</feature>
<dbReference type="Pfam" id="PF05090">
    <property type="entry name" value="HTTM"/>
    <property type="match status" value="1"/>
</dbReference>
<dbReference type="InterPro" id="IPR007263">
    <property type="entry name" value="DCC1-like"/>
</dbReference>
<keyword evidence="2 5" id="KW-0812">Transmembrane</keyword>
<dbReference type="PANTHER" id="PTHR39535">
    <property type="entry name" value="SPORULATION-DELAYING PROTEIN SDPB"/>
    <property type="match status" value="1"/>
</dbReference>
<feature type="transmembrane region" description="Helical" evidence="5">
    <location>
        <begin position="411"/>
        <end position="432"/>
    </location>
</feature>
<feature type="transmembrane region" description="Helical" evidence="5">
    <location>
        <begin position="24"/>
        <end position="43"/>
    </location>
</feature>
<reference evidence="7 8" key="1">
    <citation type="journal article" date="2013" name="Genome Announc.">
        <title>Draft Genome Sequence of Bacillus thuringiensis var. thuringiensis Strain T01-328, a Brazilian Isolate That Produces a Soluble Pesticide Protein, Cry1Ia.</title>
        <authorList>
            <person name="Varani A.M."/>
            <person name="Lemos M.V."/>
            <person name="Fernandes C.C."/>
            <person name="Lemos E.G."/>
            <person name="Alves E.C."/>
            <person name="Desiderio J.A."/>
        </authorList>
    </citation>
    <scope>NUCLEOTIDE SEQUENCE [LARGE SCALE GENOMIC DNA]</scope>
    <source>
        <strain evidence="7 8">T01-328</strain>
    </source>
</reference>
<accession>A0AAN4HCE6</accession>
<dbReference type="InterPro" id="IPR011020">
    <property type="entry name" value="HTTM-like"/>
</dbReference>
<evidence type="ECO:0000256" key="3">
    <source>
        <dbReference type="ARBA" id="ARBA00022989"/>
    </source>
</evidence>
<evidence type="ECO:0000256" key="5">
    <source>
        <dbReference type="SAM" id="Phobius"/>
    </source>
</evidence>
<protein>
    <submittedName>
        <fullName evidence="7">Antimicrobial peptide system protein, SdpB family</fullName>
    </submittedName>
</protein>
<dbReference type="InterPro" id="IPR052964">
    <property type="entry name" value="Sporulation_signal_mat"/>
</dbReference>
<dbReference type="PANTHER" id="PTHR39535:SF2">
    <property type="entry name" value="HTTM DOMAIN-CONTAINING PROTEIN"/>
    <property type="match status" value="1"/>
</dbReference>
<dbReference type="RefSeq" id="WP_000415787.1">
    <property type="nucleotide sequence ID" value="NZ_ARXZ02000046.1"/>
</dbReference>
<dbReference type="EMBL" id="ARXZ02000046">
    <property type="protein sequence ID" value="ERH97060.1"/>
    <property type="molecule type" value="Genomic_DNA"/>
</dbReference>
<feature type="domain" description="HTTM-like" evidence="6">
    <location>
        <begin position="19"/>
        <end position="295"/>
    </location>
</feature>
<keyword evidence="4 5" id="KW-0472">Membrane</keyword>
<dbReference type="InterPro" id="IPR053934">
    <property type="entry name" value="HTTM_dom"/>
</dbReference>
<feature type="transmembrane region" description="Helical" evidence="5">
    <location>
        <begin position="171"/>
        <end position="190"/>
    </location>
</feature>
<evidence type="ECO:0000256" key="4">
    <source>
        <dbReference type="ARBA" id="ARBA00023136"/>
    </source>
</evidence>
<comment type="subcellular location">
    <subcellularLocation>
        <location evidence="1">Endomembrane system</location>
        <topology evidence="1">Multi-pass membrane protein</topology>
    </subcellularLocation>
</comment>
<dbReference type="Proteomes" id="UP000013487">
    <property type="component" value="Unassembled WGS sequence"/>
</dbReference>
<proteinExistence type="predicted"/>
<comment type="caution">
    <text evidence="7">The sequence shown here is derived from an EMBL/GenBank/DDBJ whole genome shotgun (WGS) entry which is preliminary data.</text>
</comment>
<evidence type="ECO:0000256" key="2">
    <source>
        <dbReference type="ARBA" id="ARBA00022692"/>
    </source>
</evidence>
<dbReference type="Pfam" id="PF04134">
    <property type="entry name" value="DCC1-like"/>
    <property type="match status" value="1"/>
</dbReference>
<keyword evidence="3 5" id="KW-1133">Transmembrane helix</keyword>
<evidence type="ECO:0000313" key="8">
    <source>
        <dbReference type="Proteomes" id="UP000013487"/>
    </source>
</evidence>